<evidence type="ECO:0000313" key="3">
    <source>
        <dbReference type="EMBL" id="OPF73161.1"/>
    </source>
</evidence>
<dbReference type="InterPro" id="IPR000873">
    <property type="entry name" value="AMP-dep_synth/lig_dom"/>
</dbReference>
<dbReference type="PROSITE" id="PS00455">
    <property type="entry name" value="AMP_BINDING"/>
    <property type="match status" value="1"/>
</dbReference>
<gene>
    <name evidence="3" type="ORF">VT50_0228855</name>
</gene>
<dbReference type="Gene3D" id="3.30.300.30">
    <property type="match status" value="1"/>
</dbReference>
<protein>
    <submittedName>
        <fullName evidence="3">Thioester reductase</fullName>
    </submittedName>
</protein>
<dbReference type="Pfam" id="PF13193">
    <property type="entry name" value="AMP-binding_C"/>
    <property type="match status" value="1"/>
</dbReference>
<dbReference type="RefSeq" id="WP_046089158.1">
    <property type="nucleotide sequence ID" value="NZ_LAKD02000095.1"/>
</dbReference>
<organism evidence="3 4">
    <name type="scientific">Streptomyces antioxidans</name>
    <dbReference type="NCBI Taxonomy" id="1507734"/>
    <lineage>
        <taxon>Bacteria</taxon>
        <taxon>Bacillati</taxon>
        <taxon>Actinomycetota</taxon>
        <taxon>Actinomycetes</taxon>
        <taxon>Kitasatosporales</taxon>
        <taxon>Streptomycetaceae</taxon>
        <taxon>Streptomyces</taxon>
    </lineage>
</organism>
<dbReference type="InterPro" id="IPR020845">
    <property type="entry name" value="AMP-binding_CS"/>
</dbReference>
<dbReference type="GO" id="GO:0043041">
    <property type="term" value="P:amino acid activation for nonribosomal peptide biosynthetic process"/>
    <property type="evidence" value="ECO:0007669"/>
    <property type="project" value="TreeGrafter"/>
</dbReference>
<dbReference type="GO" id="GO:0031177">
    <property type="term" value="F:phosphopantetheine binding"/>
    <property type="evidence" value="ECO:0007669"/>
    <property type="project" value="TreeGrafter"/>
</dbReference>
<dbReference type="Gene3D" id="3.40.50.12780">
    <property type="entry name" value="N-terminal domain of ligase-like"/>
    <property type="match status" value="1"/>
</dbReference>
<dbReference type="InterPro" id="IPR042099">
    <property type="entry name" value="ANL_N_sf"/>
</dbReference>
<accession>A0A1V4CXW1</accession>
<sequence length="474" mass="50695">MRTIWDAVFAQTQRSPAALAVQSRRRYTYGDIVGHVNALATAIERYGLQGRLVALDVDGPVSGAVGILAAHQAGCGVLPLNRQSPAPHRDRILADARPPLLIRAESECAFTVERTGFTEPPSSDSADLRHVAYVMYTSGSTGAPKGVMVSHDALLARLSGLSHVPGLAAGESMVAMTALSFDIAMAEMLLPLSVGASLIAAPAEARFDPDVFCEFVADNAPDVVQATPSFWRMVAAGNRIELPTSRIWCGGEALTPALAQELTSACKQLWNLYGPTEATIWAMAALIDGTGPITLGSALPDSGACLDNSPDDPSGEGEILLYGSGLALGYLGQVELTAQRFCRRDTPHGRQMVYRTGDRARQRADGTLEFLGRADGQIKLRGHRIELGEIESVLEEHPDVSETVALLRDVERPERAFISAYVVARHATAADIKKWLRTRLPASHCPAEVTILPSLPRTTAGKVDRVLLAHAGSR</sequence>
<dbReference type="InterPro" id="IPR025110">
    <property type="entry name" value="AMP-bd_C"/>
</dbReference>
<dbReference type="PANTHER" id="PTHR45527">
    <property type="entry name" value="NONRIBOSOMAL PEPTIDE SYNTHETASE"/>
    <property type="match status" value="1"/>
</dbReference>
<dbReference type="OrthoDB" id="2472181at2"/>
<evidence type="ECO:0000313" key="4">
    <source>
        <dbReference type="Proteomes" id="UP000033615"/>
    </source>
</evidence>
<name>A0A1V4CXW1_9ACTN</name>
<dbReference type="GO" id="GO:0044550">
    <property type="term" value="P:secondary metabolite biosynthetic process"/>
    <property type="evidence" value="ECO:0007669"/>
    <property type="project" value="TreeGrafter"/>
</dbReference>
<dbReference type="CDD" id="cd05930">
    <property type="entry name" value="A_NRPS"/>
    <property type="match status" value="1"/>
</dbReference>
<evidence type="ECO:0000259" key="2">
    <source>
        <dbReference type="Pfam" id="PF13193"/>
    </source>
</evidence>
<dbReference type="Proteomes" id="UP000033615">
    <property type="component" value="Unassembled WGS sequence"/>
</dbReference>
<dbReference type="SUPFAM" id="SSF56801">
    <property type="entry name" value="Acetyl-CoA synthetase-like"/>
    <property type="match status" value="1"/>
</dbReference>
<reference evidence="3" key="1">
    <citation type="submission" date="2016-12" db="EMBL/GenBank/DDBJ databases">
        <title>Genome sequence of Streptomyces antioxidans MUSC 164.</title>
        <authorList>
            <person name="Lee L.-H."/>
            <person name="Ser H.-L."/>
        </authorList>
    </citation>
    <scope>NUCLEOTIDE SEQUENCE [LARGE SCALE GENOMIC DNA]</scope>
    <source>
        <strain evidence="3">MUSC 164</strain>
    </source>
</reference>
<dbReference type="AlphaFoldDB" id="A0A1V4CXW1"/>
<keyword evidence="4" id="KW-1185">Reference proteome</keyword>
<dbReference type="InterPro" id="IPR045851">
    <property type="entry name" value="AMP-bd_C_sf"/>
</dbReference>
<proteinExistence type="predicted"/>
<feature type="domain" description="AMP-dependent synthetase/ligase" evidence="1">
    <location>
        <begin position="10"/>
        <end position="331"/>
    </location>
</feature>
<dbReference type="EMBL" id="LAKD02000095">
    <property type="protein sequence ID" value="OPF73161.1"/>
    <property type="molecule type" value="Genomic_DNA"/>
</dbReference>
<dbReference type="Pfam" id="PF00501">
    <property type="entry name" value="AMP-binding"/>
    <property type="match status" value="1"/>
</dbReference>
<evidence type="ECO:0000259" key="1">
    <source>
        <dbReference type="Pfam" id="PF00501"/>
    </source>
</evidence>
<dbReference type="GO" id="GO:0005737">
    <property type="term" value="C:cytoplasm"/>
    <property type="evidence" value="ECO:0007669"/>
    <property type="project" value="TreeGrafter"/>
</dbReference>
<comment type="caution">
    <text evidence="3">The sequence shown here is derived from an EMBL/GenBank/DDBJ whole genome shotgun (WGS) entry which is preliminary data.</text>
</comment>
<feature type="domain" description="AMP-binding enzyme C-terminal" evidence="2">
    <location>
        <begin position="389"/>
        <end position="462"/>
    </location>
</feature>
<dbReference type="PANTHER" id="PTHR45527:SF1">
    <property type="entry name" value="FATTY ACID SYNTHASE"/>
    <property type="match status" value="1"/>
</dbReference>